<organism evidence="1 2">
    <name type="scientific">Rubroshorea leprosula</name>
    <dbReference type="NCBI Taxonomy" id="152421"/>
    <lineage>
        <taxon>Eukaryota</taxon>
        <taxon>Viridiplantae</taxon>
        <taxon>Streptophyta</taxon>
        <taxon>Embryophyta</taxon>
        <taxon>Tracheophyta</taxon>
        <taxon>Spermatophyta</taxon>
        <taxon>Magnoliopsida</taxon>
        <taxon>eudicotyledons</taxon>
        <taxon>Gunneridae</taxon>
        <taxon>Pentapetalae</taxon>
        <taxon>rosids</taxon>
        <taxon>malvids</taxon>
        <taxon>Malvales</taxon>
        <taxon>Dipterocarpaceae</taxon>
        <taxon>Rubroshorea</taxon>
    </lineage>
</organism>
<dbReference type="AlphaFoldDB" id="A0AAV5KUE6"/>
<name>A0AAV5KUE6_9ROSI</name>
<proteinExistence type="predicted"/>
<reference evidence="1 2" key="1">
    <citation type="journal article" date="2021" name="Commun. Biol.">
        <title>The genome of Shorea leprosula (Dipterocarpaceae) highlights the ecological relevance of drought in aseasonal tropical rainforests.</title>
        <authorList>
            <person name="Ng K.K.S."/>
            <person name="Kobayashi M.J."/>
            <person name="Fawcett J.A."/>
            <person name="Hatakeyama M."/>
            <person name="Paape T."/>
            <person name="Ng C.H."/>
            <person name="Ang C.C."/>
            <person name="Tnah L.H."/>
            <person name="Lee C.T."/>
            <person name="Nishiyama T."/>
            <person name="Sese J."/>
            <person name="O'Brien M.J."/>
            <person name="Copetti D."/>
            <person name="Mohd Noor M.I."/>
            <person name="Ong R.C."/>
            <person name="Putra M."/>
            <person name="Sireger I.Z."/>
            <person name="Indrioko S."/>
            <person name="Kosugi Y."/>
            <person name="Izuno A."/>
            <person name="Isagi Y."/>
            <person name="Lee S.L."/>
            <person name="Shimizu K.K."/>
        </authorList>
    </citation>
    <scope>NUCLEOTIDE SEQUENCE [LARGE SCALE GENOMIC DNA]</scope>
    <source>
        <strain evidence="1">214</strain>
    </source>
</reference>
<dbReference type="Proteomes" id="UP001054252">
    <property type="component" value="Unassembled WGS sequence"/>
</dbReference>
<sequence>MTTEYGSGDRSINVGFESGWRRPRGRSVGQVTAARVFRCEDTALLHIVRWNICGRTCVTISGHSLVTKRDQTAGKGVWKMGRTMGLGFTRLISFQVGTEVQN</sequence>
<evidence type="ECO:0000313" key="2">
    <source>
        <dbReference type="Proteomes" id="UP001054252"/>
    </source>
</evidence>
<evidence type="ECO:0000313" key="1">
    <source>
        <dbReference type="EMBL" id="GKV28203.1"/>
    </source>
</evidence>
<keyword evidence="2" id="KW-1185">Reference proteome</keyword>
<gene>
    <name evidence="1" type="ORF">SLEP1_g37286</name>
</gene>
<protein>
    <submittedName>
        <fullName evidence="1">Uncharacterized protein</fullName>
    </submittedName>
</protein>
<accession>A0AAV5KUE6</accession>
<dbReference type="EMBL" id="BPVZ01000078">
    <property type="protein sequence ID" value="GKV28203.1"/>
    <property type="molecule type" value="Genomic_DNA"/>
</dbReference>
<comment type="caution">
    <text evidence="1">The sequence shown here is derived from an EMBL/GenBank/DDBJ whole genome shotgun (WGS) entry which is preliminary data.</text>
</comment>